<proteinExistence type="inferred from homology"/>
<accession>A0A6J0TRA6</accession>
<organism evidence="4 5">
    <name type="scientific">Pogona vitticeps</name>
    <name type="common">central bearded dragon</name>
    <dbReference type="NCBI Taxonomy" id="103695"/>
    <lineage>
        <taxon>Eukaryota</taxon>
        <taxon>Metazoa</taxon>
        <taxon>Chordata</taxon>
        <taxon>Craniata</taxon>
        <taxon>Vertebrata</taxon>
        <taxon>Euteleostomi</taxon>
        <taxon>Lepidosauria</taxon>
        <taxon>Squamata</taxon>
        <taxon>Bifurcata</taxon>
        <taxon>Unidentata</taxon>
        <taxon>Episquamata</taxon>
        <taxon>Toxicofera</taxon>
        <taxon>Iguania</taxon>
        <taxon>Acrodonta</taxon>
        <taxon>Agamidae</taxon>
        <taxon>Amphibolurinae</taxon>
        <taxon>Pogona</taxon>
    </lineage>
</organism>
<sequence length="180" mass="20311">MEDELELEEEVCKGITKMGRRAHQDYFQEENHLSQTSSPAVERPSSKPPAREGVWSGLVGASAFKSKKKPAEQEIEDHRLRQQSSEAADDGGGSALPTSVSYLRGGRKKAAVQLLIHVMKIGFQVAVIKPNWLSAGVALCAGRKLLRRSWMWKCHECYRSKLHFKNKYICDFKKNLRNLA</sequence>
<evidence type="ECO:0000256" key="3">
    <source>
        <dbReference type="SAM" id="MobiDB-lite"/>
    </source>
</evidence>
<dbReference type="PANTHER" id="PTHR33724">
    <property type="entry name" value="INTRAFLAGELLAR TRANSPORT PROTEIN 43 HOMOLOG"/>
    <property type="match status" value="1"/>
</dbReference>
<name>A0A6J0TRA6_9SAUR</name>
<evidence type="ECO:0000313" key="5">
    <source>
        <dbReference type="RefSeq" id="XP_020649605.2"/>
    </source>
</evidence>
<feature type="compositionally biased region" description="Basic and acidic residues" evidence="3">
    <location>
        <begin position="23"/>
        <end position="32"/>
    </location>
</feature>
<evidence type="ECO:0000256" key="1">
    <source>
        <dbReference type="ARBA" id="ARBA00007563"/>
    </source>
</evidence>
<dbReference type="GO" id="GO:0035721">
    <property type="term" value="P:intraciliary retrograde transport"/>
    <property type="evidence" value="ECO:0007669"/>
    <property type="project" value="TreeGrafter"/>
</dbReference>
<dbReference type="GeneID" id="110079122"/>
<gene>
    <name evidence="5" type="primary">IFT43</name>
</gene>
<dbReference type="GO" id="GO:0005929">
    <property type="term" value="C:cilium"/>
    <property type="evidence" value="ECO:0007669"/>
    <property type="project" value="TreeGrafter"/>
</dbReference>
<evidence type="ECO:0000256" key="2">
    <source>
        <dbReference type="ARBA" id="ARBA00022794"/>
    </source>
</evidence>
<dbReference type="InterPro" id="IPR029302">
    <property type="entry name" value="IFT43"/>
</dbReference>
<feature type="compositionally biased region" description="Basic and acidic residues" evidence="3">
    <location>
        <begin position="69"/>
        <end position="80"/>
    </location>
</feature>
<keyword evidence="2" id="KW-0970">Cilium biogenesis/degradation</keyword>
<evidence type="ECO:0000313" key="4">
    <source>
        <dbReference type="Proteomes" id="UP001652642"/>
    </source>
</evidence>
<dbReference type="Proteomes" id="UP001652642">
    <property type="component" value="Chromosome 1"/>
</dbReference>
<reference evidence="5" key="2">
    <citation type="submission" date="2025-08" db="UniProtKB">
        <authorList>
            <consortium name="RefSeq"/>
        </authorList>
    </citation>
    <scope>IDENTIFICATION</scope>
</reference>
<feature type="region of interest" description="Disordered" evidence="3">
    <location>
        <begin position="23"/>
        <end position="94"/>
    </location>
</feature>
<dbReference type="AlphaFoldDB" id="A0A6J0TRA6"/>
<dbReference type="CTD" id="112752"/>
<keyword evidence="4" id="KW-1185">Reference proteome</keyword>
<comment type="similarity">
    <text evidence="1">Belongs to the IFT43 family.</text>
</comment>
<dbReference type="GO" id="GO:0030991">
    <property type="term" value="C:intraciliary transport particle A"/>
    <property type="evidence" value="ECO:0007669"/>
    <property type="project" value="InterPro"/>
</dbReference>
<reference evidence="4" key="1">
    <citation type="submission" date="2025-05" db="UniProtKB">
        <authorList>
            <consortium name="RefSeq"/>
        </authorList>
    </citation>
    <scope>NUCLEOTIDE SEQUENCE [LARGE SCALE GENOMIC DNA]</scope>
</reference>
<dbReference type="RefSeq" id="XP_020649605.2">
    <property type="nucleotide sequence ID" value="XM_020793946.2"/>
</dbReference>
<protein>
    <submittedName>
        <fullName evidence="5">Intraflagellar transport protein 43 homolog isoform X3</fullName>
    </submittedName>
</protein>
<dbReference type="PANTHER" id="PTHR33724:SF1">
    <property type="entry name" value="INTRAFLAGELLAR TRANSPORT PROTEIN 43 HOMOLOG"/>
    <property type="match status" value="1"/>
</dbReference>